<protein>
    <submittedName>
        <fullName evidence="1">Uncharacterized protein</fullName>
    </submittedName>
</protein>
<proteinExistence type="predicted"/>
<dbReference type="Proteomes" id="UP000308600">
    <property type="component" value="Unassembled WGS sequence"/>
</dbReference>
<gene>
    <name evidence="1" type="ORF">BDN72DRAFT_906565</name>
</gene>
<evidence type="ECO:0000313" key="1">
    <source>
        <dbReference type="EMBL" id="TFK58629.1"/>
    </source>
</evidence>
<name>A0ACD2ZYV7_9AGAR</name>
<evidence type="ECO:0000313" key="2">
    <source>
        <dbReference type="Proteomes" id="UP000308600"/>
    </source>
</evidence>
<keyword evidence="2" id="KW-1185">Reference proteome</keyword>
<organism evidence="1 2">
    <name type="scientific">Pluteus cervinus</name>
    <dbReference type="NCBI Taxonomy" id="181527"/>
    <lineage>
        <taxon>Eukaryota</taxon>
        <taxon>Fungi</taxon>
        <taxon>Dikarya</taxon>
        <taxon>Basidiomycota</taxon>
        <taxon>Agaricomycotina</taxon>
        <taxon>Agaricomycetes</taxon>
        <taxon>Agaricomycetidae</taxon>
        <taxon>Agaricales</taxon>
        <taxon>Pluteineae</taxon>
        <taxon>Pluteaceae</taxon>
        <taxon>Pluteus</taxon>
    </lineage>
</organism>
<accession>A0ACD2ZYV7</accession>
<dbReference type="EMBL" id="ML209267">
    <property type="protein sequence ID" value="TFK58629.1"/>
    <property type="molecule type" value="Genomic_DNA"/>
</dbReference>
<sequence>MDYHEVFRPRMDMLVVPPPVTDVAHTIGVFISNHGVAQMYYNARLPFWFIEKRSLFCDQNILLVTEMVQPKAIIEIHPIGAAIPYVSVGERALFYKFQAIHDRAAPYLSYRDLSAPTPQPQTTSSSSSSAPTHTSQSSSTMDG</sequence>
<reference evidence="1 2" key="1">
    <citation type="journal article" date="2019" name="Nat. Ecol. Evol.">
        <title>Megaphylogeny resolves global patterns of mushroom evolution.</title>
        <authorList>
            <person name="Varga T."/>
            <person name="Krizsan K."/>
            <person name="Foldi C."/>
            <person name="Dima B."/>
            <person name="Sanchez-Garcia M."/>
            <person name="Sanchez-Ramirez S."/>
            <person name="Szollosi G.J."/>
            <person name="Szarkandi J.G."/>
            <person name="Papp V."/>
            <person name="Albert L."/>
            <person name="Andreopoulos W."/>
            <person name="Angelini C."/>
            <person name="Antonin V."/>
            <person name="Barry K.W."/>
            <person name="Bougher N.L."/>
            <person name="Buchanan P."/>
            <person name="Buyck B."/>
            <person name="Bense V."/>
            <person name="Catcheside P."/>
            <person name="Chovatia M."/>
            <person name="Cooper J."/>
            <person name="Damon W."/>
            <person name="Desjardin D."/>
            <person name="Finy P."/>
            <person name="Geml J."/>
            <person name="Haridas S."/>
            <person name="Hughes K."/>
            <person name="Justo A."/>
            <person name="Karasinski D."/>
            <person name="Kautmanova I."/>
            <person name="Kiss B."/>
            <person name="Kocsube S."/>
            <person name="Kotiranta H."/>
            <person name="LaButti K.M."/>
            <person name="Lechner B.E."/>
            <person name="Liimatainen K."/>
            <person name="Lipzen A."/>
            <person name="Lukacs Z."/>
            <person name="Mihaltcheva S."/>
            <person name="Morgado L.N."/>
            <person name="Niskanen T."/>
            <person name="Noordeloos M.E."/>
            <person name="Ohm R.A."/>
            <person name="Ortiz-Santana B."/>
            <person name="Ovrebo C."/>
            <person name="Racz N."/>
            <person name="Riley R."/>
            <person name="Savchenko A."/>
            <person name="Shiryaev A."/>
            <person name="Soop K."/>
            <person name="Spirin V."/>
            <person name="Szebenyi C."/>
            <person name="Tomsovsky M."/>
            <person name="Tulloss R.E."/>
            <person name="Uehling J."/>
            <person name="Grigoriev I.V."/>
            <person name="Vagvolgyi C."/>
            <person name="Papp T."/>
            <person name="Martin F.M."/>
            <person name="Miettinen O."/>
            <person name="Hibbett D.S."/>
            <person name="Nagy L.G."/>
        </authorList>
    </citation>
    <scope>NUCLEOTIDE SEQUENCE [LARGE SCALE GENOMIC DNA]</scope>
    <source>
        <strain evidence="1 2">NL-1719</strain>
    </source>
</reference>